<dbReference type="RefSeq" id="WP_021429145.1">
    <property type="nucleotide sequence ID" value="NZ_BROK01000025.1"/>
</dbReference>
<dbReference type="Pfam" id="PF01522">
    <property type="entry name" value="Polysacc_deac_1"/>
    <property type="match status" value="1"/>
</dbReference>
<name>A0A5P3X9Z2_PARBF</name>
<dbReference type="InterPro" id="IPR050248">
    <property type="entry name" value="Polysacc_deacetylase_ArnD"/>
</dbReference>
<dbReference type="InterPro" id="IPR011330">
    <property type="entry name" value="Glyco_hydro/deAcase_b/a-brl"/>
</dbReference>
<dbReference type="GO" id="GO:0016020">
    <property type="term" value="C:membrane"/>
    <property type="evidence" value="ECO:0007669"/>
    <property type="project" value="TreeGrafter"/>
</dbReference>
<dbReference type="SUPFAM" id="SSF88713">
    <property type="entry name" value="Glycoside hydrolase/deacetylase"/>
    <property type="match status" value="1"/>
</dbReference>
<dbReference type="PANTHER" id="PTHR10587">
    <property type="entry name" value="GLYCOSYL TRANSFERASE-RELATED"/>
    <property type="match status" value="1"/>
</dbReference>
<dbReference type="EMBL" id="CP032452">
    <property type="protein sequence ID" value="QEZ68098.1"/>
    <property type="molecule type" value="Genomic_DNA"/>
</dbReference>
<dbReference type="PANTHER" id="PTHR10587:SF78">
    <property type="entry name" value="PEPTIDOGLYCAN-N-ACETYLMURAMIC ACID DEACETYLASE PDAA"/>
    <property type="match status" value="1"/>
</dbReference>
<dbReference type="Proteomes" id="UP000573963">
    <property type="component" value="Unassembled WGS sequence"/>
</dbReference>
<sequence length="287" mass="33449">MKKSKKRNSFFIIAFFIISGFLISGKLDLFDKIKTQILNTDPTTREYSWYFNPRNDGKQPTPIKEASFFKKYNAYYVGDPNEKVLYLSFDAGYESGNTEKILNTLKKHNAPAAFFVVDHYLKSNPEMVKRMTEEGHLVCNHSKSHPSMASITDFNKFKEEIVTVENRYKEITGKEMPKYFRPPMGKFSEKSLEYTQQLGYDTIFWSFAYVDWYEDKQPSHEEAKEKIFSRTHPGAVLLLHPNSKTNADILDDVLTHWEQEGYTVKSLDHLTNKKSSNNTDLKILENK</sequence>
<proteinExistence type="predicted"/>
<evidence type="ECO:0000313" key="3">
    <source>
        <dbReference type="EMBL" id="QEZ68098.1"/>
    </source>
</evidence>
<dbReference type="PROSITE" id="PS51677">
    <property type="entry name" value="NODB"/>
    <property type="match status" value="1"/>
</dbReference>
<dbReference type="EMBL" id="JABAFD010000003">
    <property type="protein sequence ID" value="NME09096.1"/>
    <property type="molecule type" value="Genomic_DNA"/>
</dbReference>
<accession>A0A5P3X9Z2</accession>
<dbReference type="InterPro" id="IPR002509">
    <property type="entry name" value="NODB_dom"/>
</dbReference>
<evidence type="ECO:0000313" key="4">
    <source>
        <dbReference type="Proteomes" id="UP000326961"/>
    </source>
</evidence>
<dbReference type="InterPro" id="IPR014235">
    <property type="entry name" value="Spore_PdaA"/>
</dbReference>
<dbReference type="NCBIfam" id="TIGR02884">
    <property type="entry name" value="spore_pdaA"/>
    <property type="match status" value="1"/>
</dbReference>
<gene>
    <name evidence="3" type="primary">pdaA</name>
    <name evidence="3" type="ORF">D4A35_03765</name>
    <name evidence="2" type="ORF">HF875_06160</name>
</gene>
<dbReference type="Gene3D" id="3.20.20.370">
    <property type="entry name" value="Glycoside hydrolase/deacetylase"/>
    <property type="match status" value="1"/>
</dbReference>
<feature type="domain" description="NodB homology" evidence="1">
    <location>
        <begin position="83"/>
        <end position="265"/>
    </location>
</feature>
<evidence type="ECO:0000313" key="5">
    <source>
        <dbReference type="Proteomes" id="UP000573963"/>
    </source>
</evidence>
<dbReference type="AlphaFoldDB" id="A0A5P3X9Z2"/>
<organism evidence="3 4">
    <name type="scientific">Paraclostridium bifermentans</name>
    <name type="common">Clostridium bifermentans</name>
    <dbReference type="NCBI Taxonomy" id="1490"/>
    <lineage>
        <taxon>Bacteria</taxon>
        <taxon>Bacillati</taxon>
        <taxon>Bacillota</taxon>
        <taxon>Clostridia</taxon>
        <taxon>Peptostreptococcales</taxon>
        <taxon>Peptostreptococcaceae</taxon>
        <taxon>Paraclostridium</taxon>
    </lineage>
</organism>
<evidence type="ECO:0000259" key="1">
    <source>
        <dbReference type="PROSITE" id="PS51677"/>
    </source>
</evidence>
<dbReference type="CDD" id="cd10948">
    <property type="entry name" value="CE4_BsPdaA_like"/>
    <property type="match status" value="1"/>
</dbReference>
<dbReference type="GO" id="GO:0005975">
    <property type="term" value="P:carbohydrate metabolic process"/>
    <property type="evidence" value="ECO:0007669"/>
    <property type="project" value="InterPro"/>
</dbReference>
<reference evidence="2 5" key="2">
    <citation type="submission" date="2020-04" db="EMBL/GenBank/DDBJ databases">
        <authorList>
            <person name="Hitch T.C.A."/>
            <person name="Wylensek D."/>
            <person name="Clavel T."/>
        </authorList>
    </citation>
    <scope>NUCLEOTIDE SEQUENCE [LARGE SCALE GENOMIC DNA]</scope>
    <source>
        <strain evidence="2 5">Med78_4-601-WT-2</strain>
    </source>
</reference>
<dbReference type="GO" id="GO:0016810">
    <property type="term" value="F:hydrolase activity, acting on carbon-nitrogen (but not peptide) bonds"/>
    <property type="evidence" value="ECO:0007669"/>
    <property type="project" value="InterPro"/>
</dbReference>
<evidence type="ECO:0000313" key="2">
    <source>
        <dbReference type="EMBL" id="NME09096.1"/>
    </source>
</evidence>
<protein>
    <submittedName>
        <fullName evidence="3">Delta-lactam-biosynthetic de-N-acetylase</fullName>
    </submittedName>
</protein>
<dbReference type="Proteomes" id="UP000326961">
    <property type="component" value="Chromosome"/>
</dbReference>
<reference evidence="3 4" key="1">
    <citation type="submission" date="2018-09" db="EMBL/GenBank/DDBJ databases">
        <title>A clostridial neurotoxin that targets Anopheles mosquitoes.</title>
        <authorList>
            <person name="Contreras E."/>
            <person name="Masuyer G."/>
            <person name="Qureshi N."/>
            <person name="Chawla S."/>
            <person name="Lim H.L."/>
            <person name="Chen J."/>
            <person name="Stenmark P."/>
            <person name="Gill S."/>
        </authorList>
    </citation>
    <scope>NUCLEOTIDE SEQUENCE [LARGE SCALE GENOMIC DNA]</scope>
    <source>
        <strain evidence="3 4">Cbm</strain>
    </source>
</reference>